<proteinExistence type="predicted"/>
<comment type="caution">
    <text evidence="2">The sequence shown here is derived from an EMBL/GenBank/DDBJ whole genome shotgun (WGS) entry which is preliminary data.</text>
</comment>
<dbReference type="RefSeq" id="WP_211956242.1">
    <property type="nucleotide sequence ID" value="NZ_CAJPVI010000038.1"/>
</dbReference>
<feature type="region of interest" description="Disordered" evidence="1">
    <location>
        <begin position="46"/>
        <end position="126"/>
    </location>
</feature>
<feature type="compositionally biased region" description="Low complexity" evidence="1">
    <location>
        <begin position="46"/>
        <end position="71"/>
    </location>
</feature>
<evidence type="ECO:0000313" key="3">
    <source>
        <dbReference type="Proteomes" id="UP000672657"/>
    </source>
</evidence>
<feature type="compositionally biased region" description="Pro residues" evidence="1">
    <location>
        <begin position="72"/>
        <end position="123"/>
    </location>
</feature>
<organism evidence="2 3">
    <name type="scientific">Cupriavidus numazuensis</name>
    <dbReference type="NCBI Taxonomy" id="221992"/>
    <lineage>
        <taxon>Bacteria</taxon>
        <taxon>Pseudomonadati</taxon>
        <taxon>Pseudomonadota</taxon>
        <taxon>Betaproteobacteria</taxon>
        <taxon>Burkholderiales</taxon>
        <taxon>Burkholderiaceae</taxon>
        <taxon>Cupriavidus</taxon>
    </lineage>
</organism>
<dbReference type="Proteomes" id="UP000672657">
    <property type="component" value="Unassembled WGS sequence"/>
</dbReference>
<protein>
    <submittedName>
        <fullName evidence="2">Uncharacterized protein</fullName>
    </submittedName>
</protein>
<evidence type="ECO:0000256" key="1">
    <source>
        <dbReference type="SAM" id="MobiDB-lite"/>
    </source>
</evidence>
<evidence type="ECO:0000313" key="2">
    <source>
        <dbReference type="EMBL" id="CAG2156764.1"/>
    </source>
</evidence>
<keyword evidence="3" id="KW-1185">Reference proteome</keyword>
<reference evidence="2 3" key="1">
    <citation type="submission" date="2021-03" db="EMBL/GenBank/DDBJ databases">
        <authorList>
            <person name="Peeters C."/>
        </authorList>
    </citation>
    <scope>NUCLEOTIDE SEQUENCE [LARGE SCALE GENOMIC DNA]</scope>
    <source>
        <strain evidence="2 3">LMG 26411</strain>
    </source>
</reference>
<sequence>MKPLSSRTARPVEVSGARERHARALRVALLTGAGALALLAFVPAASQAQTSPAPADAATAPMAPTPGTTGTPPLPAPSAVPPAAAPAPTPAPINTAPPAPSPPLAAPTPPSPPLTTPPPPPPRDAMVQRKAGSVTYICGGVADDEQRALSAQSRNYNMGLLFTQGARGEYLSDVNVKLIRNGREVANFVADGPKCLLRAPQGSYSVRATYEGRTKTQVVSTGTRNAQMRW</sequence>
<dbReference type="EMBL" id="CAJPVI010000038">
    <property type="protein sequence ID" value="CAG2156764.1"/>
    <property type="molecule type" value="Genomic_DNA"/>
</dbReference>
<accession>A0ABM8TP50</accession>
<name>A0ABM8TP50_9BURK</name>
<gene>
    <name evidence="2" type="ORF">LMG26411_05353</name>
</gene>